<keyword evidence="8 10" id="KW-0472">Membrane</keyword>
<evidence type="ECO:0000256" key="9">
    <source>
        <dbReference type="ARBA" id="ARBA00023306"/>
    </source>
</evidence>
<organism evidence="12 13">
    <name type="scientific">Kushneria aurantia</name>
    <dbReference type="NCBI Taxonomy" id="504092"/>
    <lineage>
        <taxon>Bacteria</taxon>
        <taxon>Pseudomonadati</taxon>
        <taxon>Pseudomonadota</taxon>
        <taxon>Gammaproteobacteria</taxon>
        <taxon>Oceanospirillales</taxon>
        <taxon>Halomonadaceae</taxon>
        <taxon>Kushneria</taxon>
    </lineage>
</organism>
<feature type="transmembrane region" description="Helical" evidence="10">
    <location>
        <begin position="131"/>
        <end position="154"/>
    </location>
</feature>
<evidence type="ECO:0000256" key="6">
    <source>
        <dbReference type="ARBA" id="ARBA00022692"/>
    </source>
</evidence>
<comment type="function">
    <text evidence="10">Part of the Tol-Pal system, which plays a role in outer membrane invagination during cell division and is important for maintaining outer membrane integrity.</text>
</comment>
<keyword evidence="13" id="KW-1185">Reference proteome</keyword>
<evidence type="ECO:0000256" key="10">
    <source>
        <dbReference type="HAMAP-Rule" id="MF_02202"/>
    </source>
</evidence>
<name>A0ABV6G436_9GAMM</name>
<comment type="subunit">
    <text evidence="10">The Tol-Pal system is composed of five core proteins: the inner membrane proteins TolA, TolQ and TolR, the periplasmic protein TolB and the outer membrane protein Pal. They form a network linking the inner and outer membranes and the peptidoglycan layer.</text>
</comment>
<keyword evidence="4 10" id="KW-0997">Cell inner membrane</keyword>
<dbReference type="InterPro" id="IPR002898">
    <property type="entry name" value="MotA_ExbB_proton_chnl"/>
</dbReference>
<evidence type="ECO:0000256" key="2">
    <source>
        <dbReference type="ARBA" id="ARBA00010442"/>
    </source>
</evidence>
<gene>
    <name evidence="10 12" type="primary">tolQ</name>
    <name evidence="12" type="ORF">ACFFHW_10575</name>
</gene>
<evidence type="ECO:0000256" key="7">
    <source>
        <dbReference type="ARBA" id="ARBA00022989"/>
    </source>
</evidence>
<feature type="transmembrane region" description="Helical" evidence="10">
    <location>
        <begin position="16"/>
        <end position="42"/>
    </location>
</feature>
<keyword evidence="5 10" id="KW-0132">Cell division</keyword>
<dbReference type="Pfam" id="PF01618">
    <property type="entry name" value="MotA_ExbB"/>
    <property type="match status" value="1"/>
</dbReference>
<evidence type="ECO:0000313" key="12">
    <source>
        <dbReference type="EMBL" id="MFC0268418.1"/>
    </source>
</evidence>
<dbReference type="PANTHER" id="PTHR30625">
    <property type="entry name" value="PROTEIN TOLQ"/>
    <property type="match status" value="1"/>
</dbReference>
<evidence type="ECO:0000256" key="4">
    <source>
        <dbReference type="ARBA" id="ARBA00022519"/>
    </source>
</evidence>
<keyword evidence="3 10" id="KW-1003">Cell membrane</keyword>
<feature type="transmembrane region" description="Helical" evidence="10">
    <location>
        <begin position="174"/>
        <end position="196"/>
    </location>
</feature>
<dbReference type="NCBIfam" id="TIGR02796">
    <property type="entry name" value="tolQ"/>
    <property type="match status" value="1"/>
</dbReference>
<evidence type="ECO:0000256" key="1">
    <source>
        <dbReference type="ARBA" id="ARBA00004651"/>
    </source>
</evidence>
<protein>
    <recommendedName>
        <fullName evidence="10">Tol-Pal system protein TolQ</fullName>
    </recommendedName>
</protein>
<evidence type="ECO:0000256" key="8">
    <source>
        <dbReference type="ARBA" id="ARBA00023136"/>
    </source>
</evidence>
<dbReference type="EMBL" id="JBHLVX010000042">
    <property type="protein sequence ID" value="MFC0268418.1"/>
    <property type="molecule type" value="Genomic_DNA"/>
</dbReference>
<evidence type="ECO:0000256" key="5">
    <source>
        <dbReference type="ARBA" id="ARBA00022618"/>
    </source>
</evidence>
<sequence length="234" mass="25941">MHNEVVVNESMSVFSLFLHSGLVVQLIMLLLLAASVLSWVLIFQRSFALRRDARELDAFEEEFWSGIDLNELYREVPADNPQGGAHLFRAGFREFNRLLPKARTHNAVLEGVERAMRVAMSREEERMSTHLSVLAIISSSAVYIGLFGTVWGILGTFQALGGAQQVSLGTIAPAIAEALVATAMGLFAAIPANIAYNRLTSRVDHLMVRLENFAEEFHGFLHRNLQNRGSGDQS</sequence>
<reference evidence="12 13" key="1">
    <citation type="submission" date="2024-09" db="EMBL/GenBank/DDBJ databases">
        <authorList>
            <person name="Sun Q."/>
            <person name="Mori K."/>
        </authorList>
    </citation>
    <scope>NUCLEOTIDE SEQUENCE [LARGE SCALE GENOMIC DNA]</scope>
    <source>
        <strain evidence="12 13">CCM 7415</strain>
    </source>
</reference>
<feature type="domain" description="MotA/TolQ/ExbB proton channel" evidence="11">
    <location>
        <begin position="85"/>
        <end position="211"/>
    </location>
</feature>
<dbReference type="HAMAP" id="MF_02202">
    <property type="entry name" value="TolQ"/>
    <property type="match status" value="1"/>
</dbReference>
<accession>A0ABV6G436</accession>
<dbReference type="Proteomes" id="UP001589814">
    <property type="component" value="Unassembled WGS sequence"/>
</dbReference>
<evidence type="ECO:0000313" key="13">
    <source>
        <dbReference type="Proteomes" id="UP001589814"/>
    </source>
</evidence>
<dbReference type="InterPro" id="IPR050790">
    <property type="entry name" value="ExbB/TolQ_transport"/>
</dbReference>
<dbReference type="InterPro" id="IPR014163">
    <property type="entry name" value="Tol-Pal_TolQ"/>
</dbReference>
<dbReference type="RefSeq" id="WP_019950288.1">
    <property type="nucleotide sequence ID" value="NZ_JBHLVX010000042.1"/>
</dbReference>
<keyword evidence="6 10" id="KW-0812">Transmembrane</keyword>
<dbReference type="PANTHER" id="PTHR30625:SF3">
    <property type="entry name" value="TOL-PAL SYSTEM PROTEIN TOLQ"/>
    <property type="match status" value="1"/>
</dbReference>
<keyword evidence="7 10" id="KW-1133">Transmembrane helix</keyword>
<comment type="caution">
    <text evidence="12">The sequence shown here is derived from an EMBL/GenBank/DDBJ whole genome shotgun (WGS) entry which is preliminary data.</text>
</comment>
<comment type="similarity">
    <text evidence="2 10">Belongs to the ExbB/TolQ family.</text>
</comment>
<evidence type="ECO:0000256" key="3">
    <source>
        <dbReference type="ARBA" id="ARBA00022475"/>
    </source>
</evidence>
<comment type="subcellular location">
    <subcellularLocation>
        <location evidence="10">Cell inner membrane</location>
        <topology evidence="10">Multi-pass membrane protein</topology>
    </subcellularLocation>
    <subcellularLocation>
        <location evidence="1">Cell membrane</location>
        <topology evidence="1">Multi-pass membrane protein</topology>
    </subcellularLocation>
</comment>
<keyword evidence="9 10" id="KW-0131">Cell cycle</keyword>
<proteinExistence type="inferred from homology"/>
<evidence type="ECO:0000259" key="11">
    <source>
        <dbReference type="Pfam" id="PF01618"/>
    </source>
</evidence>